<feature type="compositionally biased region" description="Polar residues" evidence="5">
    <location>
        <begin position="1"/>
        <end position="15"/>
    </location>
</feature>
<dbReference type="PROSITE" id="PS50011">
    <property type="entry name" value="PROTEIN_KINASE_DOM"/>
    <property type="match status" value="1"/>
</dbReference>
<feature type="compositionally biased region" description="Basic and acidic residues" evidence="5">
    <location>
        <begin position="428"/>
        <end position="469"/>
    </location>
</feature>
<dbReference type="WBParaSite" id="L893_g13619.t1">
    <property type="protein sequence ID" value="L893_g13619.t1"/>
    <property type="gene ID" value="L893_g13619"/>
</dbReference>
<dbReference type="GO" id="GO:0005524">
    <property type="term" value="F:ATP binding"/>
    <property type="evidence" value="ECO:0007669"/>
    <property type="project" value="UniProtKB-UniRule"/>
</dbReference>
<feature type="compositionally biased region" description="Acidic residues" evidence="5">
    <location>
        <begin position="488"/>
        <end position="497"/>
    </location>
</feature>
<organism evidence="7 8">
    <name type="scientific">Steinernema glaseri</name>
    <dbReference type="NCBI Taxonomy" id="37863"/>
    <lineage>
        <taxon>Eukaryota</taxon>
        <taxon>Metazoa</taxon>
        <taxon>Ecdysozoa</taxon>
        <taxon>Nematoda</taxon>
        <taxon>Chromadorea</taxon>
        <taxon>Rhabditida</taxon>
        <taxon>Tylenchina</taxon>
        <taxon>Panagrolaimomorpha</taxon>
        <taxon>Strongyloidoidea</taxon>
        <taxon>Steinernematidae</taxon>
        <taxon>Steinernema</taxon>
    </lineage>
</organism>
<dbReference type="Proteomes" id="UP000095287">
    <property type="component" value="Unplaced"/>
</dbReference>
<feature type="compositionally biased region" description="Basic and acidic residues" evidence="5">
    <location>
        <begin position="499"/>
        <end position="509"/>
    </location>
</feature>
<dbReference type="AlphaFoldDB" id="A0A1I7Y823"/>
<dbReference type="SUPFAM" id="SSF56112">
    <property type="entry name" value="Protein kinase-like (PK-like)"/>
    <property type="match status" value="1"/>
</dbReference>
<evidence type="ECO:0000256" key="5">
    <source>
        <dbReference type="SAM" id="MobiDB-lite"/>
    </source>
</evidence>
<dbReference type="PANTHER" id="PTHR11909">
    <property type="entry name" value="CASEIN KINASE-RELATED"/>
    <property type="match status" value="1"/>
</dbReference>
<keyword evidence="7" id="KW-1185">Reference proteome</keyword>
<evidence type="ECO:0000313" key="7">
    <source>
        <dbReference type="Proteomes" id="UP000095287"/>
    </source>
</evidence>
<dbReference type="Pfam" id="PF00069">
    <property type="entry name" value="Pkinase"/>
    <property type="match status" value="1"/>
</dbReference>
<evidence type="ECO:0000256" key="2">
    <source>
        <dbReference type="ARBA" id="ARBA00022741"/>
    </source>
</evidence>
<dbReference type="InterPro" id="IPR050235">
    <property type="entry name" value="CK1_Ser-Thr_kinase"/>
</dbReference>
<feature type="binding site" evidence="4">
    <location>
        <position position="147"/>
    </location>
    <ligand>
        <name>ATP</name>
        <dbReference type="ChEBI" id="CHEBI:30616"/>
    </ligand>
</feature>
<dbReference type="Gene3D" id="1.10.510.10">
    <property type="entry name" value="Transferase(Phosphotransferase) domain 1"/>
    <property type="match status" value="1"/>
</dbReference>
<dbReference type="SMART" id="SM00220">
    <property type="entry name" value="S_TKc"/>
    <property type="match status" value="1"/>
</dbReference>
<reference evidence="8" key="1">
    <citation type="submission" date="2016-11" db="UniProtKB">
        <authorList>
            <consortium name="WormBaseParasite"/>
        </authorList>
    </citation>
    <scope>IDENTIFICATION</scope>
</reference>
<name>A0A1I7Y823_9BILA</name>
<proteinExistence type="predicted"/>
<feature type="compositionally biased region" description="Basic residues" evidence="5">
    <location>
        <begin position="41"/>
        <end position="53"/>
    </location>
</feature>
<dbReference type="InterPro" id="IPR017441">
    <property type="entry name" value="Protein_kinase_ATP_BS"/>
</dbReference>
<evidence type="ECO:0000256" key="1">
    <source>
        <dbReference type="ARBA" id="ARBA00012513"/>
    </source>
</evidence>
<protein>
    <recommendedName>
        <fullName evidence="1">non-specific serine/threonine protein kinase</fullName>
        <ecNumber evidence="1">2.7.11.1</ecNumber>
    </recommendedName>
</protein>
<evidence type="ECO:0000313" key="8">
    <source>
        <dbReference type="WBParaSite" id="L893_g13619.t1"/>
    </source>
</evidence>
<dbReference type="GO" id="GO:0004674">
    <property type="term" value="F:protein serine/threonine kinase activity"/>
    <property type="evidence" value="ECO:0007669"/>
    <property type="project" value="UniProtKB-EC"/>
</dbReference>
<dbReference type="PROSITE" id="PS00107">
    <property type="entry name" value="PROTEIN_KINASE_ATP"/>
    <property type="match status" value="1"/>
</dbReference>
<sequence length="509" mass="57550">MGSGKKQSTDGNSLEESGEAADAPKRNKFVGMLKSLFSSPKHSRVGKKVKKGRRSSDGAKLKKKQQPLRSKTTVSPKAVSKKDKKDVLPPSPSKQSENDSQRTELPPKTVIRSTHHKYEVQGHIGSGGFGDVYRVKDLKTNRSFAMKVEPNKVDESRSKLKMEVVVMGAIRDLAAKEPSKTEHFLMLADKGMNKALKFMVMTLTGPNIDELRKEILKKEFSSQTATRCALQTFQAILDLHQIGFLHLDVKPQNFVIGLWPQQNIIYLLDFGMATKIKRAKARTTNDDFAGTIRYASRNSMMLGASCPRDDLESWLYMCFELYQSNGLPWKGIVDKKIVLRLKQKVFSNPGNEIFNVAPSQYKQIVEAIDKISNEELSPDYAIIWKLLRSIYRHHLIQSTDPFEWSDHPLVKELSGQLLSSPNPNTPDTRSDPIEDSRKESLRAARAEKTERMRTSKEMMKVERSDKSDGDPQAAHNEKSCIQSHTVSELDESADNGNDDVFHDDKVWNW</sequence>
<dbReference type="EC" id="2.7.11.1" evidence="1"/>
<accession>A0A1I7Y823</accession>
<dbReference type="InterPro" id="IPR000719">
    <property type="entry name" value="Prot_kinase_dom"/>
</dbReference>
<feature type="region of interest" description="Disordered" evidence="5">
    <location>
        <begin position="1"/>
        <end position="115"/>
    </location>
</feature>
<keyword evidence="2 4" id="KW-0547">Nucleotide-binding</keyword>
<feature type="compositionally biased region" description="Polar residues" evidence="5">
    <location>
        <begin position="416"/>
        <end position="427"/>
    </location>
</feature>
<dbReference type="InterPro" id="IPR011009">
    <property type="entry name" value="Kinase-like_dom_sf"/>
</dbReference>
<feature type="domain" description="Protein kinase" evidence="6">
    <location>
        <begin position="118"/>
        <end position="396"/>
    </location>
</feature>
<evidence type="ECO:0000256" key="3">
    <source>
        <dbReference type="ARBA" id="ARBA00022840"/>
    </source>
</evidence>
<evidence type="ECO:0000259" key="6">
    <source>
        <dbReference type="PROSITE" id="PS50011"/>
    </source>
</evidence>
<feature type="region of interest" description="Disordered" evidence="5">
    <location>
        <begin position="415"/>
        <end position="509"/>
    </location>
</feature>
<evidence type="ECO:0000256" key="4">
    <source>
        <dbReference type="PROSITE-ProRule" id="PRU10141"/>
    </source>
</evidence>
<keyword evidence="3 4" id="KW-0067">ATP-binding</keyword>
<dbReference type="PROSITE" id="PS00108">
    <property type="entry name" value="PROTEIN_KINASE_ST"/>
    <property type="match status" value="1"/>
</dbReference>
<dbReference type="InterPro" id="IPR008271">
    <property type="entry name" value="Ser/Thr_kinase_AS"/>
</dbReference>